<protein>
    <submittedName>
        <fullName evidence="1">Uncharacterized protein</fullName>
    </submittedName>
</protein>
<reference evidence="1" key="1">
    <citation type="journal article" date="2015" name="Nature">
        <title>Complex archaea that bridge the gap between prokaryotes and eukaryotes.</title>
        <authorList>
            <person name="Spang A."/>
            <person name="Saw J.H."/>
            <person name="Jorgensen S.L."/>
            <person name="Zaremba-Niedzwiedzka K."/>
            <person name="Martijn J."/>
            <person name="Lind A.E."/>
            <person name="van Eijk R."/>
            <person name="Schleper C."/>
            <person name="Guy L."/>
            <person name="Ettema T.J."/>
        </authorList>
    </citation>
    <scope>NUCLEOTIDE SEQUENCE</scope>
</reference>
<dbReference type="EMBL" id="LAZR01009555">
    <property type="protein sequence ID" value="KKM71920.1"/>
    <property type="molecule type" value="Genomic_DNA"/>
</dbReference>
<evidence type="ECO:0000313" key="1">
    <source>
        <dbReference type="EMBL" id="KKM71920.1"/>
    </source>
</evidence>
<accession>A0A0F9M5J8</accession>
<proteinExistence type="predicted"/>
<organism evidence="1">
    <name type="scientific">marine sediment metagenome</name>
    <dbReference type="NCBI Taxonomy" id="412755"/>
    <lineage>
        <taxon>unclassified sequences</taxon>
        <taxon>metagenomes</taxon>
        <taxon>ecological metagenomes</taxon>
    </lineage>
</organism>
<comment type="caution">
    <text evidence="1">The sequence shown here is derived from an EMBL/GenBank/DDBJ whole genome shotgun (WGS) entry which is preliminary data.</text>
</comment>
<gene>
    <name evidence="1" type="ORF">LCGC14_1425680</name>
</gene>
<sequence length="191" mass="22821">MLLFHFTEIHSEIKSEKDVLKIIEIQKSIIESDIMKNPKTKLLINRYFQIFDRKSTQDKILDEFIILESFYTGSNKSEISFRLSLNIAPFLGKNKENFEEIYQFIKDVYSIRSGIVHGDEWESKLKKPNIKKYFSFIEDSDFISNVAETIFLRLKEYIDETILKILNWEIEKEISFFEKATGLDFINHRFH</sequence>
<name>A0A0F9M5J8_9ZZZZ</name>
<dbReference type="AlphaFoldDB" id="A0A0F9M5J8"/>